<dbReference type="EMBL" id="JARQZJ010000034">
    <property type="protein sequence ID" value="KAK9875569.1"/>
    <property type="molecule type" value="Genomic_DNA"/>
</dbReference>
<dbReference type="Proteomes" id="UP001431783">
    <property type="component" value="Unassembled WGS sequence"/>
</dbReference>
<evidence type="ECO:0000313" key="1">
    <source>
        <dbReference type="EMBL" id="KAK9875569.1"/>
    </source>
</evidence>
<proteinExistence type="predicted"/>
<name>A0AAW1TY33_9CUCU</name>
<dbReference type="AlphaFoldDB" id="A0AAW1TY33"/>
<keyword evidence="2" id="KW-1185">Reference proteome</keyword>
<comment type="caution">
    <text evidence="1">The sequence shown here is derived from an EMBL/GenBank/DDBJ whole genome shotgun (WGS) entry which is preliminary data.</text>
</comment>
<gene>
    <name evidence="1" type="ORF">WA026_009375</name>
</gene>
<sequence length="99" mass="11315">MDLFRPICCRKCMNSMNQWIMRLYIREKIGGATPQLCPGQSSRRHASHRSYNPDFPLLHPYRSFLDRLEIPVGPNVLYSGTSVMAFASSILSCTCLEMT</sequence>
<accession>A0AAW1TY33</accession>
<organism evidence="1 2">
    <name type="scientific">Henosepilachna vigintioctopunctata</name>
    <dbReference type="NCBI Taxonomy" id="420089"/>
    <lineage>
        <taxon>Eukaryota</taxon>
        <taxon>Metazoa</taxon>
        <taxon>Ecdysozoa</taxon>
        <taxon>Arthropoda</taxon>
        <taxon>Hexapoda</taxon>
        <taxon>Insecta</taxon>
        <taxon>Pterygota</taxon>
        <taxon>Neoptera</taxon>
        <taxon>Endopterygota</taxon>
        <taxon>Coleoptera</taxon>
        <taxon>Polyphaga</taxon>
        <taxon>Cucujiformia</taxon>
        <taxon>Coccinelloidea</taxon>
        <taxon>Coccinellidae</taxon>
        <taxon>Epilachninae</taxon>
        <taxon>Epilachnini</taxon>
        <taxon>Henosepilachna</taxon>
    </lineage>
</organism>
<reference evidence="1 2" key="1">
    <citation type="submission" date="2023-03" db="EMBL/GenBank/DDBJ databases">
        <title>Genome insight into feeding habits of ladybird beetles.</title>
        <authorList>
            <person name="Li H.-S."/>
            <person name="Huang Y.-H."/>
            <person name="Pang H."/>
        </authorList>
    </citation>
    <scope>NUCLEOTIDE SEQUENCE [LARGE SCALE GENOMIC DNA]</scope>
    <source>
        <strain evidence="1">SYSU_2023b</strain>
        <tissue evidence="1">Whole body</tissue>
    </source>
</reference>
<evidence type="ECO:0000313" key="2">
    <source>
        <dbReference type="Proteomes" id="UP001431783"/>
    </source>
</evidence>
<protein>
    <submittedName>
        <fullName evidence="1">Uncharacterized protein</fullName>
    </submittedName>
</protein>